<dbReference type="PANTHER" id="PTHR30363:SF44">
    <property type="entry name" value="AGA OPERON TRANSCRIPTIONAL REPRESSOR-RELATED"/>
    <property type="match status" value="1"/>
</dbReference>
<dbReference type="EMBL" id="FWXB01000003">
    <property type="protein sequence ID" value="SMC11229.1"/>
    <property type="molecule type" value="Genomic_DNA"/>
</dbReference>
<evidence type="ECO:0000256" key="2">
    <source>
        <dbReference type="ARBA" id="ARBA00023125"/>
    </source>
</evidence>
<dbReference type="PANTHER" id="PTHR30363">
    <property type="entry name" value="HTH-TYPE TRANSCRIPTIONAL REGULATOR SRLR-RELATED"/>
    <property type="match status" value="1"/>
</dbReference>
<evidence type="ECO:0000259" key="4">
    <source>
        <dbReference type="PROSITE" id="PS51000"/>
    </source>
</evidence>
<dbReference type="InterPro" id="IPR036388">
    <property type="entry name" value="WH-like_DNA-bd_sf"/>
</dbReference>
<keyword evidence="1" id="KW-0805">Transcription regulation</keyword>
<gene>
    <name evidence="5" type="primary">glcR</name>
    <name evidence="5" type="ORF">ROA7745_01040</name>
</gene>
<keyword evidence="2" id="KW-0238">DNA-binding</keyword>
<dbReference type="InterPro" id="IPR037171">
    <property type="entry name" value="NagB/RpiA_transferase-like"/>
</dbReference>
<dbReference type="Pfam" id="PF00455">
    <property type="entry name" value="DeoRC"/>
    <property type="match status" value="1"/>
</dbReference>
<dbReference type="Proteomes" id="UP000193224">
    <property type="component" value="Unassembled WGS sequence"/>
</dbReference>
<dbReference type="AlphaFoldDB" id="A0A1X7BPU0"/>
<dbReference type="PRINTS" id="PR00037">
    <property type="entry name" value="HTHLACR"/>
</dbReference>
<dbReference type="SUPFAM" id="SSF46785">
    <property type="entry name" value="Winged helix' DNA-binding domain"/>
    <property type="match status" value="1"/>
</dbReference>
<dbReference type="SUPFAM" id="SSF100950">
    <property type="entry name" value="NagB/RpiA/CoA transferase-like"/>
    <property type="match status" value="1"/>
</dbReference>
<dbReference type="InterPro" id="IPR050313">
    <property type="entry name" value="Carb_Metab_HTH_regulators"/>
</dbReference>
<dbReference type="GO" id="GO:0003677">
    <property type="term" value="F:DNA binding"/>
    <property type="evidence" value="ECO:0007669"/>
    <property type="project" value="UniProtKB-KW"/>
</dbReference>
<evidence type="ECO:0000313" key="6">
    <source>
        <dbReference type="Proteomes" id="UP000193224"/>
    </source>
</evidence>
<accession>A0A1X7BPU0</accession>
<proteinExistence type="predicted"/>
<evidence type="ECO:0000256" key="1">
    <source>
        <dbReference type="ARBA" id="ARBA00023015"/>
    </source>
</evidence>
<dbReference type="PROSITE" id="PS00894">
    <property type="entry name" value="HTH_DEOR_1"/>
    <property type="match status" value="1"/>
</dbReference>
<dbReference type="Pfam" id="PF08220">
    <property type="entry name" value="HTH_DeoR"/>
    <property type="match status" value="1"/>
</dbReference>
<dbReference type="InterPro" id="IPR036390">
    <property type="entry name" value="WH_DNA-bd_sf"/>
</dbReference>
<evidence type="ECO:0000313" key="5">
    <source>
        <dbReference type="EMBL" id="SMC11229.1"/>
    </source>
</evidence>
<evidence type="ECO:0000256" key="3">
    <source>
        <dbReference type="ARBA" id="ARBA00023163"/>
    </source>
</evidence>
<dbReference type="GO" id="GO:0003700">
    <property type="term" value="F:DNA-binding transcription factor activity"/>
    <property type="evidence" value="ECO:0007669"/>
    <property type="project" value="InterPro"/>
</dbReference>
<keyword evidence="6" id="KW-1185">Reference proteome</keyword>
<dbReference type="InterPro" id="IPR014036">
    <property type="entry name" value="DeoR-like_C"/>
</dbReference>
<dbReference type="InterPro" id="IPR001034">
    <property type="entry name" value="DeoR_HTH"/>
</dbReference>
<name>A0A1X7BPU0_9RHOB</name>
<protein>
    <submittedName>
        <fullName evidence="5">HTH-type transcriptional repressor GlcR</fullName>
    </submittedName>
</protein>
<dbReference type="PROSITE" id="PS51000">
    <property type="entry name" value="HTH_DEOR_2"/>
    <property type="match status" value="1"/>
</dbReference>
<dbReference type="SMART" id="SM00420">
    <property type="entry name" value="HTH_DEOR"/>
    <property type="match status" value="1"/>
</dbReference>
<keyword evidence="3" id="KW-0804">Transcription</keyword>
<dbReference type="OrthoDB" id="9816363at2"/>
<sequence length="267" mass="29415">MKASKVERQKRLIAMISMDPGLLIRDLAKEMQVSRETVRRDLDELSKAGRLHRRYGGATFAPIGLEMNFSNRSEFLVSERRSIAQLAVKQIQDNEVIMLGSGATCLHFAHEILAQQRKVTVITNSISAATVLGKGENARTLVAPGEYDDAEGFLWGHETTDFVSKFHADVLVFSVDGLSSAGAMEIDSRTGWILRRMMSVARRKVLLVDHSKHHQKSLELVCPLTSIDMLVTDLPPDEALAQHLDNAGVIVKCVEKQGGNDAELPGA</sequence>
<reference evidence="5 6" key="1">
    <citation type="submission" date="2017-03" db="EMBL/GenBank/DDBJ databases">
        <authorList>
            <person name="Afonso C.L."/>
            <person name="Miller P.J."/>
            <person name="Scott M.A."/>
            <person name="Spackman E."/>
            <person name="Goraichik I."/>
            <person name="Dimitrov K.M."/>
            <person name="Suarez D.L."/>
            <person name="Swayne D.E."/>
        </authorList>
    </citation>
    <scope>NUCLEOTIDE SEQUENCE [LARGE SCALE GENOMIC DNA]</scope>
    <source>
        <strain evidence="5 6">CECT 7745</strain>
    </source>
</reference>
<dbReference type="SMART" id="SM01134">
    <property type="entry name" value="DeoRC"/>
    <property type="match status" value="1"/>
</dbReference>
<feature type="domain" description="HTH deoR-type" evidence="4">
    <location>
        <begin position="5"/>
        <end position="60"/>
    </location>
</feature>
<dbReference type="RefSeq" id="WP_085799208.1">
    <property type="nucleotide sequence ID" value="NZ_FWXB01000003.1"/>
</dbReference>
<organism evidence="5 6">
    <name type="scientific">Roseovarius aestuarii</name>
    <dbReference type="NCBI Taxonomy" id="475083"/>
    <lineage>
        <taxon>Bacteria</taxon>
        <taxon>Pseudomonadati</taxon>
        <taxon>Pseudomonadota</taxon>
        <taxon>Alphaproteobacteria</taxon>
        <taxon>Rhodobacterales</taxon>
        <taxon>Roseobacteraceae</taxon>
        <taxon>Roseovarius</taxon>
    </lineage>
</organism>
<dbReference type="InterPro" id="IPR018356">
    <property type="entry name" value="Tscrpt_reg_HTH_DeoR_CS"/>
</dbReference>
<dbReference type="Gene3D" id="3.40.50.1360">
    <property type="match status" value="1"/>
</dbReference>
<dbReference type="Gene3D" id="1.10.10.10">
    <property type="entry name" value="Winged helix-like DNA-binding domain superfamily/Winged helix DNA-binding domain"/>
    <property type="match status" value="1"/>
</dbReference>